<comment type="cofactor">
    <cofactor evidence="1">
        <name>Mg(2+)</name>
        <dbReference type="ChEBI" id="CHEBI:18420"/>
    </cofactor>
</comment>
<name>A0A0R1S6S1_9LACO</name>
<dbReference type="PRINTS" id="PR00502">
    <property type="entry name" value="NUDIXFAMILY"/>
</dbReference>
<evidence type="ECO:0000256" key="1">
    <source>
        <dbReference type="ARBA" id="ARBA00001946"/>
    </source>
</evidence>
<dbReference type="PANTHER" id="PTHR43046:SF2">
    <property type="entry name" value="8-OXO-DGTP DIPHOSPHATASE-RELATED"/>
    <property type="match status" value="1"/>
</dbReference>
<reference evidence="4 5" key="1">
    <citation type="journal article" date="2015" name="Genome Announc.">
        <title>Expanding the biotechnology potential of lactobacilli through comparative genomics of 213 strains and associated genera.</title>
        <authorList>
            <person name="Sun Z."/>
            <person name="Harris H.M."/>
            <person name="McCann A."/>
            <person name="Guo C."/>
            <person name="Argimon S."/>
            <person name="Zhang W."/>
            <person name="Yang X."/>
            <person name="Jeffery I.B."/>
            <person name="Cooney J.C."/>
            <person name="Kagawa T.F."/>
            <person name="Liu W."/>
            <person name="Song Y."/>
            <person name="Salvetti E."/>
            <person name="Wrobel A."/>
            <person name="Rasinkangas P."/>
            <person name="Parkhill J."/>
            <person name="Rea M.C."/>
            <person name="O'Sullivan O."/>
            <person name="Ritari J."/>
            <person name="Douillard F.P."/>
            <person name="Paul Ross R."/>
            <person name="Yang R."/>
            <person name="Briner A.E."/>
            <person name="Felis G.E."/>
            <person name="de Vos W.M."/>
            <person name="Barrangou R."/>
            <person name="Klaenhammer T.R."/>
            <person name="Caufield P.W."/>
            <person name="Cui Y."/>
            <person name="Zhang H."/>
            <person name="O'Toole P.W."/>
        </authorList>
    </citation>
    <scope>NUCLEOTIDE SEQUENCE [LARGE SCALE GENOMIC DNA]</scope>
    <source>
        <strain evidence="4 5">DSM 15354</strain>
    </source>
</reference>
<sequence length="159" mass="18354">MDLINSGGKLMDRSEKVVLTNMCMVYDGSKILVENRVKKDWPGVTFPGGHVEHGESIVNSTVREVKEETGLDIKDLKICGVKQFFDDDIRTIVFLFKTNHFAGKLQSSREGEVFWIERKDLENYQLADGFASMLEIFENDNLSENCWYLKDGQWTYKNE</sequence>
<dbReference type="eggNOG" id="COG1051">
    <property type="taxonomic scope" value="Bacteria"/>
</dbReference>
<feature type="domain" description="Nudix hydrolase" evidence="3">
    <location>
        <begin position="16"/>
        <end position="139"/>
    </location>
</feature>
<keyword evidence="2 4" id="KW-0378">Hydrolase</keyword>
<evidence type="ECO:0000313" key="4">
    <source>
        <dbReference type="EMBL" id="KRL62554.1"/>
    </source>
</evidence>
<evidence type="ECO:0000259" key="3">
    <source>
        <dbReference type="PROSITE" id="PS51462"/>
    </source>
</evidence>
<dbReference type="CDD" id="cd18875">
    <property type="entry name" value="NUDIX_Hydrolase"/>
    <property type="match status" value="1"/>
</dbReference>
<dbReference type="GO" id="GO:0016787">
    <property type="term" value="F:hydrolase activity"/>
    <property type="evidence" value="ECO:0007669"/>
    <property type="project" value="UniProtKB-KW"/>
</dbReference>
<evidence type="ECO:0000313" key="5">
    <source>
        <dbReference type="Proteomes" id="UP000051931"/>
    </source>
</evidence>
<dbReference type="AlphaFoldDB" id="A0A0R1S6S1"/>
<organism evidence="4 5">
    <name type="scientific">Lactobacillus psittaci DSM 15354</name>
    <dbReference type="NCBI Taxonomy" id="1122152"/>
    <lineage>
        <taxon>Bacteria</taxon>
        <taxon>Bacillati</taxon>
        <taxon>Bacillota</taxon>
        <taxon>Bacilli</taxon>
        <taxon>Lactobacillales</taxon>
        <taxon>Lactobacillaceae</taxon>
        <taxon>Lactobacillus</taxon>
    </lineage>
</organism>
<dbReference type="EMBL" id="AZFB01000009">
    <property type="protein sequence ID" value="KRL62554.1"/>
    <property type="molecule type" value="Genomic_DNA"/>
</dbReference>
<evidence type="ECO:0000256" key="2">
    <source>
        <dbReference type="ARBA" id="ARBA00022801"/>
    </source>
</evidence>
<dbReference type="Gene3D" id="3.90.79.10">
    <property type="entry name" value="Nucleoside Triphosphate Pyrophosphohydrolase"/>
    <property type="match status" value="1"/>
</dbReference>
<gene>
    <name evidence="4" type="ORF">FC23_GL001321</name>
</gene>
<proteinExistence type="predicted"/>
<dbReference type="PROSITE" id="PS51462">
    <property type="entry name" value="NUDIX"/>
    <property type="match status" value="1"/>
</dbReference>
<keyword evidence="5" id="KW-1185">Reference proteome</keyword>
<protein>
    <submittedName>
        <fullName evidence="4">Hydrolase, NUDIX family</fullName>
    </submittedName>
</protein>
<dbReference type="PANTHER" id="PTHR43046">
    <property type="entry name" value="GDP-MANNOSE MANNOSYL HYDROLASE"/>
    <property type="match status" value="1"/>
</dbReference>
<dbReference type="InterPro" id="IPR000086">
    <property type="entry name" value="NUDIX_hydrolase_dom"/>
</dbReference>
<accession>A0A0R1S6S1</accession>
<dbReference type="STRING" id="1122152.GCA_000425905_00705"/>
<dbReference type="PATRIC" id="fig|1122152.4.peg.1356"/>
<dbReference type="InterPro" id="IPR020476">
    <property type="entry name" value="Nudix_hydrolase"/>
</dbReference>
<dbReference type="Proteomes" id="UP000051931">
    <property type="component" value="Unassembled WGS sequence"/>
</dbReference>
<comment type="caution">
    <text evidence="4">The sequence shown here is derived from an EMBL/GenBank/DDBJ whole genome shotgun (WGS) entry which is preliminary data.</text>
</comment>
<dbReference type="Pfam" id="PF00293">
    <property type="entry name" value="NUDIX"/>
    <property type="match status" value="1"/>
</dbReference>
<dbReference type="InterPro" id="IPR015797">
    <property type="entry name" value="NUDIX_hydrolase-like_dom_sf"/>
</dbReference>
<dbReference type="SUPFAM" id="SSF55811">
    <property type="entry name" value="Nudix"/>
    <property type="match status" value="1"/>
</dbReference>